<evidence type="ECO:0000313" key="1">
    <source>
        <dbReference type="EMBL" id="KIJ98010.1"/>
    </source>
</evidence>
<dbReference type="HOGENOM" id="CLU_020999_4_0_1"/>
<dbReference type="STRING" id="1095629.A0A0C9WYW5"/>
<dbReference type="OrthoDB" id="3023006at2759"/>
<organism evidence="1 2">
    <name type="scientific">Laccaria amethystina LaAM-08-1</name>
    <dbReference type="NCBI Taxonomy" id="1095629"/>
    <lineage>
        <taxon>Eukaryota</taxon>
        <taxon>Fungi</taxon>
        <taxon>Dikarya</taxon>
        <taxon>Basidiomycota</taxon>
        <taxon>Agaricomycotina</taxon>
        <taxon>Agaricomycetes</taxon>
        <taxon>Agaricomycetidae</taxon>
        <taxon>Agaricales</taxon>
        <taxon>Agaricineae</taxon>
        <taxon>Hydnangiaceae</taxon>
        <taxon>Laccaria</taxon>
    </lineage>
</organism>
<sequence>MSMRLESLSESGGGEDTLTAGRKLRKLDHTIIKSQVEYGALYTETVPVLNLPIEILCQIFAAAQDASQIHRVSKHPFVEVIISHVCRGWRSIALSFLLLWSTFQHDSTWGQADRQSGNRLNVYLERSSSHLLDLYFRLFKSMLESTLPHVARWRQFFWISNGYDSKLDFRDRLCRLEAPNLEYLSLGPATLYPGTFLRDTPKLCYLRMDTPCPSQYFRLLSNITVLQIEHHPESDRSRLGSWNDFLEILALPLLSSLSIVGQHFNKPKSQHSSNIIMKNLKHLRHGEENNLFGHFFPFLSAPLLETLVLCDLNSHSLDLVDREPFYMLRSLTVICCPYLFLNLAAITPSVTHLTLLNLSPLNCIIEWFDKDGNKLWAKLKVLTGIYDGISISRFGFYLEFARMMANPNLIIRTCPSIIKQWARGSKIEQLQAMCLVEEIPVGSQEIPWPPGADVPVENDYFALNYYLVNLGDRAV</sequence>
<keyword evidence="2" id="KW-1185">Reference proteome</keyword>
<dbReference type="AlphaFoldDB" id="A0A0C9WYW5"/>
<evidence type="ECO:0000313" key="2">
    <source>
        <dbReference type="Proteomes" id="UP000054477"/>
    </source>
</evidence>
<evidence type="ECO:0008006" key="3">
    <source>
        <dbReference type="Google" id="ProtNLM"/>
    </source>
</evidence>
<dbReference type="Proteomes" id="UP000054477">
    <property type="component" value="Unassembled WGS sequence"/>
</dbReference>
<gene>
    <name evidence="1" type="ORF">K443DRAFT_681052</name>
</gene>
<accession>A0A0C9WYW5</accession>
<dbReference type="EMBL" id="KN838678">
    <property type="protein sequence ID" value="KIJ98010.1"/>
    <property type="molecule type" value="Genomic_DNA"/>
</dbReference>
<proteinExistence type="predicted"/>
<protein>
    <recommendedName>
        <fullName evidence="3">F-box domain-containing protein</fullName>
    </recommendedName>
</protein>
<name>A0A0C9WYW5_9AGAR</name>
<reference evidence="1 2" key="1">
    <citation type="submission" date="2014-04" db="EMBL/GenBank/DDBJ databases">
        <authorList>
            <consortium name="DOE Joint Genome Institute"/>
            <person name="Kuo A."/>
            <person name="Kohler A."/>
            <person name="Nagy L.G."/>
            <person name="Floudas D."/>
            <person name="Copeland A."/>
            <person name="Barry K.W."/>
            <person name="Cichocki N."/>
            <person name="Veneault-Fourrey C."/>
            <person name="LaButti K."/>
            <person name="Lindquist E.A."/>
            <person name="Lipzen A."/>
            <person name="Lundell T."/>
            <person name="Morin E."/>
            <person name="Murat C."/>
            <person name="Sun H."/>
            <person name="Tunlid A."/>
            <person name="Henrissat B."/>
            <person name="Grigoriev I.V."/>
            <person name="Hibbett D.S."/>
            <person name="Martin F."/>
            <person name="Nordberg H.P."/>
            <person name="Cantor M.N."/>
            <person name="Hua S.X."/>
        </authorList>
    </citation>
    <scope>NUCLEOTIDE SEQUENCE [LARGE SCALE GENOMIC DNA]</scope>
    <source>
        <strain evidence="1 2">LaAM-08-1</strain>
    </source>
</reference>
<reference evidence="2" key="2">
    <citation type="submission" date="2015-01" db="EMBL/GenBank/DDBJ databases">
        <title>Evolutionary Origins and Diversification of the Mycorrhizal Mutualists.</title>
        <authorList>
            <consortium name="DOE Joint Genome Institute"/>
            <consortium name="Mycorrhizal Genomics Consortium"/>
            <person name="Kohler A."/>
            <person name="Kuo A."/>
            <person name="Nagy L.G."/>
            <person name="Floudas D."/>
            <person name="Copeland A."/>
            <person name="Barry K.W."/>
            <person name="Cichocki N."/>
            <person name="Veneault-Fourrey C."/>
            <person name="LaButti K."/>
            <person name="Lindquist E.A."/>
            <person name="Lipzen A."/>
            <person name="Lundell T."/>
            <person name="Morin E."/>
            <person name="Murat C."/>
            <person name="Riley R."/>
            <person name="Ohm R."/>
            <person name="Sun H."/>
            <person name="Tunlid A."/>
            <person name="Henrissat B."/>
            <person name="Grigoriev I.V."/>
            <person name="Hibbett D.S."/>
            <person name="Martin F."/>
        </authorList>
    </citation>
    <scope>NUCLEOTIDE SEQUENCE [LARGE SCALE GENOMIC DNA]</scope>
    <source>
        <strain evidence="2">LaAM-08-1</strain>
    </source>
</reference>